<feature type="compositionally biased region" description="Polar residues" evidence="1">
    <location>
        <begin position="337"/>
        <end position="348"/>
    </location>
</feature>
<dbReference type="AlphaFoldDB" id="A0AAN6ZDE9"/>
<reference evidence="2" key="2">
    <citation type="submission" date="2023-05" db="EMBL/GenBank/DDBJ databases">
        <authorList>
            <consortium name="Lawrence Berkeley National Laboratory"/>
            <person name="Steindorff A."/>
            <person name="Hensen N."/>
            <person name="Bonometti L."/>
            <person name="Westerberg I."/>
            <person name="Brannstrom I.O."/>
            <person name="Guillou S."/>
            <person name="Cros-Aarteil S."/>
            <person name="Calhoun S."/>
            <person name="Haridas S."/>
            <person name="Kuo A."/>
            <person name="Mondo S."/>
            <person name="Pangilinan J."/>
            <person name="Riley R."/>
            <person name="Labutti K."/>
            <person name="Andreopoulos B."/>
            <person name="Lipzen A."/>
            <person name="Chen C."/>
            <person name="Yanf M."/>
            <person name="Daum C."/>
            <person name="Ng V."/>
            <person name="Clum A."/>
            <person name="Ohm R."/>
            <person name="Martin F."/>
            <person name="Silar P."/>
            <person name="Natvig D."/>
            <person name="Lalanne C."/>
            <person name="Gautier V."/>
            <person name="Ament-Velasquez S.L."/>
            <person name="Kruys A."/>
            <person name="Hutchinson M.I."/>
            <person name="Powell A.J."/>
            <person name="Barry K."/>
            <person name="Miller A.N."/>
            <person name="Grigoriev I.V."/>
            <person name="Debuchy R."/>
            <person name="Gladieux P."/>
            <person name="Thoren M.H."/>
            <person name="Johannesson H."/>
        </authorList>
    </citation>
    <scope>NUCLEOTIDE SEQUENCE</scope>
    <source>
        <strain evidence="2">CBS 123565</strain>
    </source>
</reference>
<gene>
    <name evidence="2" type="ORF">BT67DRAFT_351864</name>
</gene>
<feature type="non-terminal residue" evidence="2">
    <location>
        <position position="392"/>
    </location>
</feature>
<name>A0AAN6ZDE9_9PEZI</name>
<feature type="region of interest" description="Disordered" evidence="1">
    <location>
        <begin position="200"/>
        <end position="221"/>
    </location>
</feature>
<dbReference type="EMBL" id="MU853409">
    <property type="protein sequence ID" value="KAK4134227.1"/>
    <property type="molecule type" value="Genomic_DNA"/>
</dbReference>
<accession>A0AAN6ZDE9</accession>
<sequence length="392" mass="43000">VGIVAASVAVAAAIVIYESPELRRMADDLRRRVALALHSLGENVDPNREPRFNRPEDATGFYESNEMDADEETRRRQREEILYWNARREENEQRKSQEFQQRSRGSSFDDFLQPAGERGTFVYNSGANAWNSESSNLLRRRGNVEAARSLDASALANPFGDEYGIELDDRLRLLQDEHATNVDTPNREVTMSDIYNATPRVHSPVLAPTDTSPSSPPGAREVLFDFDANSIPDTHNNFETPVGGSIVLQPVAPAQAAAPSTTARSATLERDLAEDEYMTAGQHRNDDDDNDVDAATASETYASIQAWAQDSSNTGFYSPLPVSPQAPLSEPELISEGQRTPTDSSSVAWSGVDVAHEARDGVSEYDVMSESEDGIATPNSWSEVGSVVSEDE</sequence>
<evidence type="ECO:0000313" key="2">
    <source>
        <dbReference type="EMBL" id="KAK4134227.1"/>
    </source>
</evidence>
<proteinExistence type="predicted"/>
<feature type="region of interest" description="Disordered" evidence="1">
    <location>
        <begin position="318"/>
        <end position="392"/>
    </location>
</feature>
<dbReference type="Proteomes" id="UP001304895">
    <property type="component" value="Unassembled WGS sequence"/>
</dbReference>
<comment type="caution">
    <text evidence="2">The sequence shown here is derived from an EMBL/GenBank/DDBJ whole genome shotgun (WGS) entry which is preliminary data.</text>
</comment>
<evidence type="ECO:0000256" key="1">
    <source>
        <dbReference type="SAM" id="MobiDB-lite"/>
    </source>
</evidence>
<feature type="non-terminal residue" evidence="2">
    <location>
        <position position="1"/>
    </location>
</feature>
<organism evidence="2 3">
    <name type="scientific">Trichocladium antarcticum</name>
    <dbReference type="NCBI Taxonomy" id="1450529"/>
    <lineage>
        <taxon>Eukaryota</taxon>
        <taxon>Fungi</taxon>
        <taxon>Dikarya</taxon>
        <taxon>Ascomycota</taxon>
        <taxon>Pezizomycotina</taxon>
        <taxon>Sordariomycetes</taxon>
        <taxon>Sordariomycetidae</taxon>
        <taxon>Sordariales</taxon>
        <taxon>Chaetomiaceae</taxon>
        <taxon>Trichocladium</taxon>
    </lineage>
</organism>
<reference evidence="2" key="1">
    <citation type="journal article" date="2023" name="Mol. Phylogenet. Evol.">
        <title>Genome-scale phylogeny and comparative genomics of the fungal order Sordariales.</title>
        <authorList>
            <person name="Hensen N."/>
            <person name="Bonometti L."/>
            <person name="Westerberg I."/>
            <person name="Brannstrom I.O."/>
            <person name="Guillou S."/>
            <person name="Cros-Aarteil S."/>
            <person name="Calhoun S."/>
            <person name="Haridas S."/>
            <person name="Kuo A."/>
            <person name="Mondo S."/>
            <person name="Pangilinan J."/>
            <person name="Riley R."/>
            <person name="LaButti K."/>
            <person name="Andreopoulos B."/>
            <person name="Lipzen A."/>
            <person name="Chen C."/>
            <person name="Yan M."/>
            <person name="Daum C."/>
            <person name="Ng V."/>
            <person name="Clum A."/>
            <person name="Steindorff A."/>
            <person name="Ohm R.A."/>
            <person name="Martin F."/>
            <person name="Silar P."/>
            <person name="Natvig D.O."/>
            <person name="Lalanne C."/>
            <person name="Gautier V."/>
            <person name="Ament-Velasquez S.L."/>
            <person name="Kruys A."/>
            <person name="Hutchinson M.I."/>
            <person name="Powell A.J."/>
            <person name="Barry K."/>
            <person name="Miller A.N."/>
            <person name="Grigoriev I.V."/>
            <person name="Debuchy R."/>
            <person name="Gladieux P."/>
            <person name="Hiltunen Thoren M."/>
            <person name="Johannesson H."/>
        </authorList>
    </citation>
    <scope>NUCLEOTIDE SEQUENCE</scope>
    <source>
        <strain evidence="2">CBS 123565</strain>
    </source>
</reference>
<evidence type="ECO:0000313" key="3">
    <source>
        <dbReference type="Proteomes" id="UP001304895"/>
    </source>
</evidence>
<protein>
    <submittedName>
        <fullName evidence="2">Uncharacterized protein</fullName>
    </submittedName>
</protein>
<keyword evidence="3" id="KW-1185">Reference proteome</keyword>